<proteinExistence type="predicted"/>
<evidence type="ECO:0000313" key="2">
    <source>
        <dbReference type="Proteomes" id="UP001176941"/>
    </source>
</evidence>
<dbReference type="Proteomes" id="UP001176941">
    <property type="component" value="Chromosome 28"/>
</dbReference>
<sequence length="137" mass="15675">MIRLPEYKNLVTPSLMRTWTENCQALQFSSVQSLSRVRPFVTPWTAAHQASLSITNSRNPPKPMSIESVMPSNHLIICRPLLLLPSIFPSIRVFSNESALHIRWPKYWSFSFNISPSNEHSGLISFGMDCRVRGKFL</sequence>
<evidence type="ECO:0000313" key="1">
    <source>
        <dbReference type="EMBL" id="CAI9168849.1"/>
    </source>
</evidence>
<reference evidence="1" key="1">
    <citation type="submission" date="2023-04" db="EMBL/GenBank/DDBJ databases">
        <authorList>
            <consortium name="ELIXIR-Norway"/>
        </authorList>
    </citation>
    <scope>NUCLEOTIDE SEQUENCE [LARGE SCALE GENOMIC DNA]</scope>
</reference>
<name>A0ABN8Z541_RANTA</name>
<protein>
    <submittedName>
        <fullName evidence="1">Uncharacterized protein</fullName>
    </submittedName>
</protein>
<dbReference type="EMBL" id="OX459964">
    <property type="protein sequence ID" value="CAI9168849.1"/>
    <property type="molecule type" value="Genomic_DNA"/>
</dbReference>
<gene>
    <name evidence="1" type="ORF">MRATA1EN1_LOCUS17811</name>
</gene>
<keyword evidence="2" id="KW-1185">Reference proteome</keyword>
<organism evidence="1 2">
    <name type="scientific">Rangifer tarandus platyrhynchus</name>
    <name type="common">Svalbard reindeer</name>
    <dbReference type="NCBI Taxonomy" id="3082113"/>
    <lineage>
        <taxon>Eukaryota</taxon>
        <taxon>Metazoa</taxon>
        <taxon>Chordata</taxon>
        <taxon>Craniata</taxon>
        <taxon>Vertebrata</taxon>
        <taxon>Euteleostomi</taxon>
        <taxon>Mammalia</taxon>
        <taxon>Eutheria</taxon>
        <taxon>Laurasiatheria</taxon>
        <taxon>Artiodactyla</taxon>
        <taxon>Ruminantia</taxon>
        <taxon>Pecora</taxon>
        <taxon>Cervidae</taxon>
        <taxon>Odocoileinae</taxon>
        <taxon>Rangifer</taxon>
    </lineage>
</organism>
<accession>A0ABN8Z541</accession>